<organism evidence="1 2">
    <name type="scientific">Cupriavidus necator</name>
    <name type="common">Alcaligenes eutrophus</name>
    <name type="synonym">Ralstonia eutropha</name>
    <dbReference type="NCBI Taxonomy" id="106590"/>
    <lineage>
        <taxon>Bacteria</taxon>
        <taxon>Pseudomonadati</taxon>
        <taxon>Pseudomonadota</taxon>
        <taxon>Betaproteobacteria</taxon>
        <taxon>Burkholderiales</taxon>
        <taxon>Burkholderiaceae</taxon>
        <taxon>Cupriavidus</taxon>
    </lineage>
</organism>
<dbReference type="AlphaFoldDB" id="A0A367P6F9"/>
<dbReference type="Proteomes" id="UP000253501">
    <property type="component" value="Unassembled WGS sequence"/>
</dbReference>
<proteinExistence type="predicted"/>
<name>A0A367P6F9_CUPNE</name>
<evidence type="ECO:0000313" key="1">
    <source>
        <dbReference type="EMBL" id="RCJ03420.1"/>
    </source>
</evidence>
<reference evidence="1 2" key="1">
    <citation type="submission" date="2018-04" db="EMBL/GenBank/DDBJ databases">
        <title>Cupriavidus necator CR12 genome sequencing and assembly.</title>
        <authorList>
            <person name="Ben Fekih I."/>
            <person name="Mazhar H.S."/>
            <person name="Bello S.K."/>
            <person name="Rensing C."/>
        </authorList>
    </citation>
    <scope>NUCLEOTIDE SEQUENCE [LARGE SCALE GENOMIC DNA]</scope>
    <source>
        <strain evidence="1 2">CR12</strain>
    </source>
</reference>
<protein>
    <recommendedName>
        <fullName evidence="3">SHOCT domain-containing protein</fullName>
    </recommendedName>
</protein>
<evidence type="ECO:0000313" key="2">
    <source>
        <dbReference type="Proteomes" id="UP000253501"/>
    </source>
</evidence>
<gene>
    <name evidence="1" type="ORF">DDK22_37425</name>
</gene>
<dbReference type="EMBL" id="QDHA01000159">
    <property type="protein sequence ID" value="RCJ03420.1"/>
    <property type="molecule type" value="Genomic_DNA"/>
</dbReference>
<comment type="caution">
    <text evidence="1">The sequence shown here is derived from an EMBL/GenBank/DDBJ whole genome shotgun (WGS) entry which is preliminary data.</text>
</comment>
<sequence length="83" mass="9187">MLHTQKAQALIAGLIKTADDEDRAKEREQLVAIAAPKPAAPERLSFADEFMKLAKLRQEGALSEQEFTDLKAELIRRAKPVSA</sequence>
<accession>A0A367P6F9</accession>
<evidence type="ECO:0008006" key="3">
    <source>
        <dbReference type="Google" id="ProtNLM"/>
    </source>
</evidence>